<feature type="compositionally biased region" description="Basic residues" evidence="1">
    <location>
        <begin position="23"/>
        <end position="32"/>
    </location>
</feature>
<proteinExistence type="predicted"/>
<organism evidence="2 3">
    <name type="scientific">Mariprofundus ferrinatatus</name>
    <dbReference type="NCBI Taxonomy" id="1921087"/>
    <lineage>
        <taxon>Bacteria</taxon>
        <taxon>Pseudomonadati</taxon>
        <taxon>Pseudomonadota</taxon>
        <taxon>Candidatius Mariprofundia</taxon>
        <taxon>Mariprofundales</taxon>
        <taxon>Mariprofundaceae</taxon>
        <taxon>Mariprofundus</taxon>
    </lineage>
</organism>
<feature type="compositionally biased region" description="Basic and acidic residues" evidence="1">
    <location>
        <begin position="1"/>
        <end position="10"/>
    </location>
</feature>
<dbReference type="RefSeq" id="WP_198507349.1">
    <property type="nucleotide sequence ID" value="NZ_CP018800.1"/>
</dbReference>
<dbReference type="KEGG" id="mfn:Ga0123462_0156"/>
<evidence type="ECO:0000256" key="1">
    <source>
        <dbReference type="SAM" id="MobiDB-lite"/>
    </source>
</evidence>
<feature type="region of interest" description="Disordered" evidence="1">
    <location>
        <begin position="1"/>
        <end position="47"/>
    </location>
</feature>
<sequence>MSKEHKNSREGKKHAVLTNKEKRAAKKAKKSAQAHSGEPQRIQADRV</sequence>
<evidence type="ECO:0000313" key="3">
    <source>
        <dbReference type="Proteomes" id="UP000231637"/>
    </source>
</evidence>
<evidence type="ECO:0000313" key="2">
    <source>
        <dbReference type="EMBL" id="ATX81034.1"/>
    </source>
</evidence>
<keyword evidence="3" id="KW-1185">Reference proteome</keyword>
<dbReference type="EMBL" id="CP018800">
    <property type="protein sequence ID" value="ATX81034.1"/>
    <property type="molecule type" value="Genomic_DNA"/>
</dbReference>
<protein>
    <submittedName>
        <fullName evidence="2">Uncharacterized protein</fullName>
    </submittedName>
</protein>
<dbReference type="Proteomes" id="UP000231637">
    <property type="component" value="Chromosome"/>
</dbReference>
<accession>A0A2K8L7X8</accession>
<name>A0A2K8L7X8_9PROT</name>
<reference evidence="2 3" key="1">
    <citation type="submission" date="2016-12" db="EMBL/GenBank/DDBJ databases">
        <title>Isolation and genomic insights into novel planktonic Zetaproteobacteria from stratified waters of the Chesapeake Bay.</title>
        <authorList>
            <person name="McAllister S.M."/>
            <person name="Kato S."/>
            <person name="Chan C.S."/>
            <person name="Chiu B.K."/>
            <person name="Field E.K."/>
        </authorList>
    </citation>
    <scope>NUCLEOTIDE SEQUENCE [LARGE SCALE GENOMIC DNA]</scope>
    <source>
        <strain evidence="2 3">CP-8</strain>
    </source>
</reference>
<gene>
    <name evidence="2" type="ORF">Ga0123462_0156</name>
</gene>
<dbReference type="AlphaFoldDB" id="A0A2K8L7X8"/>